<evidence type="ECO:0000256" key="1">
    <source>
        <dbReference type="SAM" id="MobiDB-lite"/>
    </source>
</evidence>
<keyword evidence="3" id="KW-1185">Reference proteome</keyword>
<gene>
    <name evidence="2" type="ORF">CG716_23535</name>
</gene>
<comment type="caution">
    <text evidence="2">The sequence shown here is derived from an EMBL/GenBank/DDBJ whole genome shotgun (WGS) entry which is preliminary data.</text>
</comment>
<accession>A0A255DKA2</accession>
<evidence type="ECO:0000313" key="3">
    <source>
        <dbReference type="Proteomes" id="UP000216063"/>
    </source>
</evidence>
<name>A0A255DKA2_9MYCO</name>
<reference evidence="2 3" key="1">
    <citation type="submission" date="2017-07" db="EMBL/GenBank/DDBJ databases">
        <title>The new phylogeny of genus Mycobacterium.</title>
        <authorList>
            <person name="Tortoli E."/>
            <person name="Trovato A."/>
            <person name="Cirillo D.M."/>
        </authorList>
    </citation>
    <scope>NUCLEOTIDE SEQUENCE [LARGE SCALE GENOMIC DNA]</scope>
    <source>
        <strain evidence="2 3">ATCC 33027</strain>
    </source>
</reference>
<evidence type="ECO:0000313" key="2">
    <source>
        <dbReference type="EMBL" id="OYN76063.1"/>
    </source>
</evidence>
<proteinExistence type="predicted"/>
<sequence length="63" mass="6698">MKVVEVVDRPDPSGRAEGNTAGRAGLKHQDRTTAVIAGQAGVLTKRAARRDQHPVSRSPNRGP</sequence>
<organism evidence="2 3">
    <name type="scientific">Mycolicibacterium sphagni</name>
    <dbReference type="NCBI Taxonomy" id="1786"/>
    <lineage>
        <taxon>Bacteria</taxon>
        <taxon>Bacillati</taxon>
        <taxon>Actinomycetota</taxon>
        <taxon>Actinomycetes</taxon>
        <taxon>Mycobacteriales</taxon>
        <taxon>Mycobacteriaceae</taxon>
        <taxon>Mycolicibacterium</taxon>
    </lineage>
</organism>
<feature type="region of interest" description="Disordered" evidence="1">
    <location>
        <begin position="1"/>
        <end position="27"/>
    </location>
</feature>
<protein>
    <submittedName>
        <fullName evidence="2">Uncharacterized protein</fullName>
    </submittedName>
</protein>
<feature type="compositionally biased region" description="Basic and acidic residues" evidence="1">
    <location>
        <begin position="1"/>
        <end position="14"/>
    </location>
</feature>
<dbReference type="EMBL" id="NOZR01000024">
    <property type="protein sequence ID" value="OYN76063.1"/>
    <property type="molecule type" value="Genomic_DNA"/>
</dbReference>
<dbReference type="Proteomes" id="UP000216063">
    <property type="component" value="Unassembled WGS sequence"/>
</dbReference>
<dbReference type="AlphaFoldDB" id="A0A255DKA2"/>
<feature type="region of interest" description="Disordered" evidence="1">
    <location>
        <begin position="40"/>
        <end position="63"/>
    </location>
</feature>